<dbReference type="Pfam" id="PF13088">
    <property type="entry name" value="BNR_2"/>
    <property type="match status" value="1"/>
</dbReference>
<evidence type="ECO:0000313" key="3">
    <source>
        <dbReference type="Proteomes" id="UP000280935"/>
    </source>
</evidence>
<protein>
    <submittedName>
        <fullName evidence="2">Neuraminidase (Sialidase)</fullName>
    </submittedName>
</protein>
<reference evidence="2 3" key="1">
    <citation type="submission" date="2018-11" db="EMBL/GenBank/DDBJ databases">
        <title>Genomes From Bacteria Associated with the Canine Oral Cavity: a Test Case for Automated Genome-Based Taxonomic Assignment.</title>
        <authorList>
            <person name="Coil D.A."/>
            <person name="Jospin G."/>
            <person name="Darling A.E."/>
            <person name="Wallis C."/>
            <person name="Davis I.J."/>
            <person name="Harris S."/>
            <person name="Eisen J.A."/>
            <person name="Holcombe L.J."/>
            <person name="O'Flynn C."/>
        </authorList>
    </citation>
    <scope>NUCLEOTIDE SEQUENCE [LARGE SCALE GENOMIC DNA]</scope>
    <source>
        <strain evidence="2 3">OH2822_COT-296</strain>
    </source>
</reference>
<dbReference type="Gene3D" id="2.120.10.10">
    <property type="match status" value="1"/>
</dbReference>
<dbReference type="InterPro" id="IPR036278">
    <property type="entry name" value="Sialidase_sf"/>
</dbReference>
<evidence type="ECO:0000259" key="1">
    <source>
        <dbReference type="Pfam" id="PF13088"/>
    </source>
</evidence>
<dbReference type="Proteomes" id="UP000280935">
    <property type="component" value="Unassembled WGS sequence"/>
</dbReference>
<accession>A0A3P1WWL7</accession>
<organism evidence="2 3">
    <name type="scientific">Arachnia propionica</name>
    <dbReference type="NCBI Taxonomy" id="1750"/>
    <lineage>
        <taxon>Bacteria</taxon>
        <taxon>Bacillati</taxon>
        <taxon>Actinomycetota</taxon>
        <taxon>Actinomycetes</taxon>
        <taxon>Propionibacteriales</taxon>
        <taxon>Propionibacteriaceae</taxon>
        <taxon>Arachnia</taxon>
    </lineage>
</organism>
<dbReference type="InterPro" id="IPR011040">
    <property type="entry name" value="Sialidase"/>
</dbReference>
<dbReference type="EMBL" id="RQYT01000003">
    <property type="protein sequence ID" value="RRD51002.1"/>
    <property type="molecule type" value="Genomic_DNA"/>
</dbReference>
<sequence length="344" mass="36861">MRRLVAIAPPGRQVHGSSLLVTGGREHVAWFSGSHEGAPDTRIHVSLAARGESFGDPTVVTGMDGVAHWNPVLAAGPDGRIWLFLRVGERIDTWRTMVTTSTDGRSWETPRDLVPGDLSGGRGPVRQAPLQWRGAWWAGGSTECWDPLRWDCFVDRSRDGGRTWERIDLPLDHAACAGAGCIQPWLVEVEDRLVALTRSSGGAVFRAESPDGVRWGALQPTGLANNNSGIAVTALDDGSLVCVHNPGGHDWGPRDRLVLSVSGDGGWTWREAAVLEDGMPLPGIAVDVRGDGVPTAAGVQGVVTDGRGEFSYPSIARDGSRLIISYTWQRQAIVVTDMDIGALT</sequence>
<evidence type="ECO:0000313" key="2">
    <source>
        <dbReference type="EMBL" id="RRD51002.1"/>
    </source>
</evidence>
<dbReference type="CDD" id="cd15482">
    <property type="entry name" value="Sialidase_non-viral"/>
    <property type="match status" value="1"/>
</dbReference>
<dbReference type="RefSeq" id="WP_125226950.1">
    <property type="nucleotide sequence ID" value="NZ_RQYT01000003.1"/>
</dbReference>
<dbReference type="SUPFAM" id="SSF50939">
    <property type="entry name" value="Sialidases"/>
    <property type="match status" value="1"/>
</dbReference>
<dbReference type="AlphaFoldDB" id="A0A3P1WWL7"/>
<name>A0A3P1WWL7_9ACTN</name>
<dbReference type="PANTHER" id="PTHR43752:SF2">
    <property type="entry name" value="BNR_ASP-BOX REPEAT FAMILY PROTEIN"/>
    <property type="match status" value="1"/>
</dbReference>
<dbReference type="OrthoDB" id="41724at2"/>
<gene>
    <name evidence="2" type="ORF">EII35_02840</name>
</gene>
<dbReference type="PANTHER" id="PTHR43752">
    <property type="entry name" value="BNR/ASP-BOX REPEAT FAMILY PROTEIN"/>
    <property type="match status" value="1"/>
</dbReference>
<feature type="domain" description="Sialidase" evidence="1">
    <location>
        <begin position="28"/>
        <end position="319"/>
    </location>
</feature>
<proteinExistence type="predicted"/>
<comment type="caution">
    <text evidence="2">The sequence shown here is derived from an EMBL/GenBank/DDBJ whole genome shotgun (WGS) entry which is preliminary data.</text>
</comment>